<feature type="transmembrane region" description="Helical" evidence="7">
    <location>
        <begin position="435"/>
        <end position="456"/>
    </location>
</feature>
<dbReference type="InterPro" id="IPR011701">
    <property type="entry name" value="MFS"/>
</dbReference>
<evidence type="ECO:0000256" key="2">
    <source>
        <dbReference type="ARBA" id="ARBA00022448"/>
    </source>
</evidence>
<evidence type="ECO:0000256" key="3">
    <source>
        <dbReference type="ARBA" id="ARBA00022692"/>
    </source>
</evidence>
<dbReference type="GO" id="GO:0022857">
    <property type="term" value="F:transmembrane transporter activity"/>
    <property type="evidence" value="ECO:0007669"/>
    <property type="project" value="InterPro"/>
</dbReference>
<proteinExistence type="predicted"/>
<sequence>MAPKTDEITTLPAQEPHVEDELHIQPRQSPVEGEDATQITGHNHERMRDRGLLTYEEEKKLLRKVDWHLMLLCAVIFLVKNVDANNAANARVMNRGTPRNILTQLKMTGDEYNFVSTVYYVTWGIALACHAAVTSKGGLYVARFFLGLCEAGMFPGIILQLTYWYRADEMTIRFLIFYSFEFFANVISAVLAFAFDTISGRCSLSGWQWFFLVEGVITIAFGIALYWIFPDFPEQASWLTDREKRFLQARLPANSPRSSEAHFNLGEILEALKDHRLWWFTLLWAAKTIGGSGLSFYLPTIVANLGLVSIAESQLLTIPSAVLPMILILVSSYLTDRKGVPYPLVALVYLTATLACYAVLYAYPNLGGVYAATIIAGSASNAWFSTMWPWRLQTTSRATGSAFAISFVNSLGQIGTVIGPQIFRSAYAPKYTTSFAVAMAVTGLCIASTAWTWWITRVTERQTWHMRKARIAAAKRGEMVLNDIDIDADFEKSAALRTATTIAGRPV</sequence>
<dbReference type="GO" id="GO:0016020">
    <property type="term" value="C:membrane"/>
    <property type="evidence" value="ECO:0007669"/>
    <property type="project" value="UniProtKB-SubCell"/>
</dbReference>
<evidence type="ECO:0000256" key="1">
    <source>
        <dbReference type="ARBA" id="ARBA00004141"/>
    </source>
</evidence>
<dbReference type="Gene3D" id="1.20.1250.20">
    <property type="entry name" value="MFS general substrate transporter like domains"/>
    <property type="match status" value="2"/>
</dbReference>
<feature type="transmembrane region" description="Helical" evidence="7">
    <location>
        <begin position="402"/>
        <end position="423"/>
    </location>
</feature>
<feature type="transmembrane region" description="Helical" evidence="7">
    <location>
        <begin position="139"/>
        <end position="163"/>
    </location>
</feature>
<dbReference type="OrthoDB" id="2985014at2759"/>
<dbReference type="AlphaFoldDB" id="A0A507BIX8"/>
<feature type="transmembrane region" description="Helical" evidence="7">
    <location>
        <begin position="112"/>
        <end position="133"/>
    </location>
</feature>
<keyword evidence="5 7" id="KW-0472">Membrane</keyword>
<feature type="transmembrane region" description="Helical" evidence="7">
    <location>
        <begin position="175"/>
        <end position="195"/>
    </location>
</feature>
<evidence type="ECO:0000256" key="7">
    <source>
        <dbReference type="SAM" id="Phobius"/>
    </source>
</evidence>
<evidence type="ECO:0000256" key="5">
    <source>
        <dbReference type="ARBA" id="ARBA00023136"/>
    </source>
</evidence>
<dbReference type="InParanoid" id="A0A507BIX8"/>
<dbReference type="Pfam" id="PF07690">
    <property type="entry name" value="MFS_1"/>
    <property type="match status" value="1"/>
</dbReference>
<feature type="region of interest" description="Disordered" evidence="6">
    <location>
        <begin position="1"/>
        <end position="43"/>
    </location>
</feature>
<feature type="transmembrane region" description="Helical" evidence="7">
    <location>
        <begin position="207"/>
        <end position="229"/>
    </location>
</feature>
<keyword evidence="3 7" id="KW-0812">Transmembrane</keyword>
<gene>
    <name evidence="8" type="ORF">E0L32_012350</name>
</gene>
<dbReference type="Proteomes" id="UP000319257">
    <property type="component" value="Unassembled WGS sequence"/>
</dbReference>
<dbReference type="PANTHER" id="PTHR43791">
    <property type="entry name" value="PERMEASE-RELATED"/>
    <property type="match status" value="1"/>
</dbReference>
<name>A0A507BIX8_9PEZI</name>
<feature type="transmembrane region" description="Helical" evidence="7">
    <location>
        <begin position="369"/>
        <end position="390"/>
    </location>
</feature>
<evidence type="ECO:0000313" key="9">
    <source>
        <dbReference type="Proteomes" id="UP000319257"/>
    </source>
</evidence>
<feature type="transmembrane region" description="Helical" evidence="7">
    <location>
        <begin position="342"/>
        <end position="363"/>
    </location>
</feature>
<comment type="subcellular location">
    <subcellularLocation>
        <location evidence="1">Membrane</location>
        <topology evidence="1">Multi-pass membrane protein</topology>
    </subcellularLocation>
</comment>
<keyword evidence="9" id="KW-1185">Reference proteome</keyword>
<comment type="caution">
    <text evidence="8">The sequence shown here is derived from an EMBL/GenBank/DDBJ whole genome shotgun (WGS) entry which is preliminary data.</text>
</comment>
<evidence type="ECO:0000256" key="6">
    <source>
        <dbReference type="SAM" id="MobiDB-lite"/>
    </source>
</evidence>
<accession>A0A507BIX8</accession>
<feature type="transmembrane region" description="Helical" evidence="7">
    <location>
        <begin position="277"/>
        <end position="298"/>
    </location>
</feature>
<feature type="transmembrane region" description="Helical" evidence="7">
    <location>
        <begin position="318"/>
        <end position="335"/>
    </location>
</feature>
<dbReference type="SUPFAM" id="SSF103473">
    <property type="entry name" value="MFS general substrate transporter"/>
    <property type="match status" value="1"/>
</dbReference>
<dbReference type="InterPro" id="IPR036259">
    <property type="entry name" value="MFS_trans_sf"/>
</dbReference>
<evidence type="ECO:0000256" key="4">
    <source>
        <dbReference type="ARBA" id="ARBA00022989"/>
    </source>
</evidence>
<dbReference type="EMBL" id="SKBQ01000159">
    <property type="protein sequence ID" value="TPX16991.1"/>
    <property type="molecule type" value="Genomic_DNA"/>
</dbReference>
<keyword evidence="4 7" id="KW-1133">Transmembrane helix</keyword>
<evidence type="ECO:0000313" key="8">
    <source>
        <dbReference type="EMBL" id="TPX16991.1"/>
    </source>
</evidence>
<dbReference type="GeneID" id="41979797"/>
<dbReference type="PANTHER" id="PTHR43791:SF91">
    <property type="entry name" value="MAJOR FACILITATOR SUPERFAMILY (MFS) PROFILE DOMAIN-CONTAINING PROTEIN-RELATED"/>
    <property type="match status" value="1"/>
</dbReference>
<dbReference type="RefSeq" id="XP_030998702.1">
    <property type="nucleotide sequence ID" value="XM_031135181.1"/>
</dbReference>
<keyword evidence="2" id="KW-0813">Transport</keyword>
<organism evidence="8 9">
    <name type="scientific">Thyridium curvatum</name>
    <dbReference type="NCBI Taxonomy" id="1093900"/>
    <lineage>
        <taxon>Eukaryota</taxon>
        <taxon>Fungi</taxon>
        <taxon>Dikarya</taxon>
        <taxon>Ascomycota</taxon>
        <taxon>Pezizomycotina</taxon>
        <taxon>Sordariomycetes</taxon>
        <taxon>Sordariomycetidae</taxon>
        <taxon>Thyridiales</taxon>
        <taxon>Thyridiaceae</taxon>
        <taxon>Thyridium</taxon>
    </lineage>
</organism>
<reference evidence="8 9" key="1">
    <citation type="submission" date="2019-06" db="EMBL/GenBank/DDBJ databases">
        <title>Draft genome sequence of the filamentous fungus Phialemoniopsis curvata isolated from diesel fuel.</title>
        <authorList>
            <person name="Varaljay V.A."/>
            <person name="Lyon W.J."/>
            <person name="Crouch A.L."/>
            <person name="Drake C.E."/>
            <person name="Hollomon J.M."/>
            <person name="Nadeau L.J."/>
            <person name="Nunn H.S."/>
            <person name="Stevenson B.S."/>
            <person name="Bojanowski C.L."/>
            <person name="Crookes-Goodson W.J."/>
        </authorList>
    </citation>
    <scope>NUCLEOTIDE SEQUENCE [LARGE SCALE GENOMIC DNA]</scope>
    <source>
        <strain evidence="8 9">D216</strain>
    </source>
</reference>
<protein>
    <submittedName>
        <fullName evidence="8">Uncharacterized protein</fullName>
    </submittedName>
</protein>